<dbReference type="InterPro" id="IPR018968">
    <property type="entry name" value="Phasin"/>
</dbReference>
<dbReference type="Proteomes" id="UP001627408">
    <property type="component" value="Unassembled WGS sequence"/>
</dbReference>
<protein>
    <submittedName>
        <fullName evidence="2">Phasin family protein</fullName>
    </submittedName>
</protein>
<gene>
    <name evidence="2" type="ORF">ACERZ8_08995</name>
</gene>
<feature type="domain" description="Phasin" evidence="1">
    <location>
        <begin position="15"/>
        <end position="92"/>
    </location>
</feature>
<evidence type="ECO:0000259" key="1">
    <source>
        <dbReference type="Pfam" id="PF09361"/>
    </source>
</evidence>
<reference evidence="2 3" key="1">
    <citation type="submission" date="2024-08" db="EMBL/GenBank/DDBJ databases">
        <title>Tateyamaria sp. nov., isolated from marine algae.</title>
        <authorList>
            <person name="Choi B.J."/>
            <person name="Kim J.M."/>
            <person name="Lee J.K."/>
            <person name="Choi D.G."/>
            <person name="Bayburt H."/>
            <person name="Baek J.H."/>
            <person name="Han D.M."/>
            <person name="Jeon C.O."/>
        </authorList>
    </citation>
    <scope>NUCLEOTIDE SEQUENCE [LARGE SCALE GENOMIC DNA]</scope>
    <source>
        <strain evidence="2 3">KMU-156</strain>
    </source>
</reference>
<comment type="caution">
    <text evidence="2">The sequence shown here is derived from an EMBL/GenBank/DDBJ whole genome shotgun (WGS) entry which is preliminary data.</text>
</comment>
<dbReference type="EMBL" id="JBHDIY010000002">
    <property type="protein sequence ID" value="MFL4469995.1"/>
    <property type="molecule type" value="Genomic_DNA"/>
</dbReference>
<name>A0ABW8US87_9RHOB</name>
<proteinExistence type="predicted"/>
<evidence type="ECO:0000313" key="2">
    <source>
        <dbReference type="EMBL" id="MFL4469995.1"/>
    </source>
</evidence>
<organism evidence="2 3">
    <name type="scientific">Tateyamaria armeniaca</name>
    <dbReference type="NCBI Taxonomy" id="2518930"/>
    <lineage>
        <taxon>Bacteria</taxon>
        <taxon>Pseudomonadati</taxon>
        <taxon>Pseudomonadota</taxon>
        <taxon>Alphaproteobacteria</taxon>
        <taxon>Rhodobacterales</taxon>
        <taxon>Roseobacteraceae</taxon>
        <taxon>Tateyamaria</taxon>
    </lineage>
</organism>
<evidence type="ECO:0000313" key="3">
    <source>
        <dbReference type="Proteomes" id="UP001627408"/>
    </source>
</evidence>
<keyword evidence="3" id="KW-1185">Reference proteome</keyword>
<accession>A0ABW8US87</accession>
<sequence length="113" mass="12326">MPKPKTPKPAVTPTTAPLVAFNPAAAQAWMEITTECARFAMDRVQQDFAAQRAMMACTSPADLMALQTDHCRDAIKSYTEHATRMVTSMTAAVDMVTGKGTSPFSRKYDDIPL</sequence>
<dbReference type="Pfam" id="PF09361">
    <property type="entry name" value="Phasin_2"/>
    <property type="match status" value="1"/>
</dbReference>
<dbReference type="RefSeq" id="WP_407591879.1">
    <property type="nucleotide sequence ID" value="NZ_JBHDIY010000002.1"/>
</dbReference>